<comment type="caution">
    <text evidence="1">The sequence shown here is derived from an EMBL/GenBank/DDBJ whole genome shotgun (WGS) entry which is preliminary data.</text>
</comment>
<accession>A0ABQ2JHU0</accession>
<evidence type="ECO:0000313" key="2">
    <source>
        <dbReference type="Proteomes" id="UP000605099"/>
    </source>
</evidence>
<sequence>MESQRGALVMTCEGHWRFGKSICGNGLYLTEGSFSMVIGVSRSGIRLLLSPLDSGIVTWVPLGAERAAGATRHLTPKGG</sequence>
<gene>
    <name evidence="1" type="ORF">GCM10011349_11730</name>
</gene>
<dbReference type="Proteomes" id="UP000605099">
    <property type="component" value="Unassembled WGS sequence"/>
</dbReference>
<name>A0ABQ2JHU0_9SPHN</name>
<reference evidence="2" key="1">
    <citation type="journal article" date="2019" name="Int. J. Syst. Evol. Microbiol.">
        <title>The Global Catalogue of Microorganisms (GCM) 10K type strain sequencing project: providing services to taxonomists for standard genome sequencing and annotation.</title>
        <authorList>
            <consortium name="The Broad Institute Genomics Platform"/>
            <consortium name="The Broad Institute Genome Sequencing Center for Infectious Disease"/>
            <person name="Wu L."/>
            <person name="Ma J."/>
        </authorList>
    </citation>
    <scope>NUCLEOTIDE SEQUENCE [LARGE SCALE GENOMIC DNA]</scope>
    <source>
        <strain evidence="2">CGMCC 1.6784</strain>
    </source>
</reference>
<proteinExistence type="predicted"/>
<evidence type="ECO:0000313" key="1">
    <source>
        <dbReference type="EMBL" id="GGN45539.1"/>
    </source>
</evidence>
<dbReference type="EMBL" id="BMLK01000004">
    <property type="protein sequence ID" value="GGN45539.1"/>
    <property type="molecule type" value="Genomic_DNA"/>
</dbReference>
<keyword evidence="2" id="KW-1185">Reference proteome</keyword>
<organism evidence="1 2">
    <name type="scientific">Novosphingobium indicum</name>
    <dbReference type="NCBI Taxonomy" id="462949"/>
    <lineage>
        <taxon>Bacteria</taxon>
        <taxon>Pseudomonadati</taxon>
        <taxon>Pseudomonadota</taxon>
        <taxon>Alphaproteobacteria</taxon>
        <taxon>Sphingomonadales</taxon>
        <taxon>Sphingomonadaceae</taxon>
        <taxon>Novosphingobium</taxon>
    </lineage>
</organism>
<protein>
    <submittedName>
        <fullName evidence="1">Uncharacterized protein</fullName>
    </submittedName>
</protein>